<sequence length="63" mass="7386">MKQNPFKQIGQKQEKLPENFKKDVMESIEMSKVLLGIADLFTVKMGETFTGIFRTEQDKYNKK</sequence>
<dbReference type="EMBL" id="FONY01000016">
    <property type="protein sequence ID" value="SFF12158.1"/>
    <property type="molecule type" value="Genomic_DNA"/>
</dbReference>
<name>A0A1I2G4R3_9BACT</name>
<dbReference type="RefSeq" id="WP_091544917.1">
    <property type="nucleotide sequence ID" value="NZ_FONY01000016.1"/>
</dbReference>
<accession>A0A1I2G4R3</accession>
<evidence type="ECO:0000313" key="2">
    <source>
        <dbReference type="Proteomes" id="UP000199513"/>
    </source>
</evidence>
<dbReference type="AlphaFoldDB" id="A0A1I2G4R3"/>
<reference evidence="1 2" key="1">
    <citation type="submission" date="2016-10" db="EMBL/GenBank/DDBJ databases">
        <authorList>
            <person name="de Groot N.N."/>
        </authorList>
    </citation>
    <scope>NUCLEOTIDE SEQUENCE [LARGE SCALE GENOMIC DNA]</scope>
    <source>
        <strain>GEY</strain>
        <strain evidence="2">DSM 9560</strain>
    </source>
</reference>
<evidence type="ECO:0000313" key="1">
    <source>
        <dbReference type="EMBL" id="SFF12158.1"/>
    </source>
</evidence>
<organism evidence="1 2">
    <name type="scientific">Thermoflexibacter ruber</name>
    <dbReference type="NCBI Taxonomy" id="1003"/>
    <lineage>
        <taxon>Bacteria</taxon>
        <taxon>Pseudomonadati</taxon>
        <taxon>Bacteroidota</taxon>
        <taxon>Cytophagia</taxon>
        <taxon>Cytophagales</taxon>
        <taxon>Thermoflexibacteraceae</taxon>
        <taxon>Thermoflexibacter</taxon>
    </lineage>
</organism>
<proteinExistence type="predicted"/>
<dbReference type="STRING" id="1003.SAMN04488541_101684"/>
<protein>
    <submittedName>
        <fullName evidence="1">Uncharacterized protein</fullName>
    </submittedName>
</protein>
<gene>
    <name evidence="1" type="ORF">SAMN04488541_101684</name>
</gene>
<keyword evidence="2" id="KW-1185">Reference proteome</keyword>
<dbReference type="Proteomes" id="UP000199513">
    <property type="component" value="Unassembled WGS sequence"/>
</dbReference>